<feature type="domain" description="FAD-binding" evidence="5">
    <location>
        <begin position="7"/>
        <end position="375"/>
    </location>
</feature>
<keyword evidence="3" id="KW-0274">FAD</keyword>
<dbReference type="Proteomes" id="UP000540506">
    <property type="component" value="Unassembled WGS sequence"/>
</dbReference>
<name>A0A7W7VVY2_KITKI</name>
<dbReference type="Gene3D" id="3.30.9.10">
    <property type="entry name" value="D-Amino Acid Oxidase, subunit A, domain 2"/>
    <property type="match status" value="1"/>
</dbReference>
<dbReference type="AlphaFoldDB" id="A0A7W7VVY2"/>
<dbReference type="PANTHER" id="PTHR43004:SF19">
    <property type="entry name" value="BINDING MONOOXYGENASE, PUTATIVE (JCVI)-RELATED"/>
    <property type="match status" value="1"/>
</dbReference>
<keyword evidence="2" id="KW-0285">Flavoprotein</keyword>
<keyword evidence="4" id="KW-0472">Membrane</keyword>
<comment type="cofactor">
    <cofactor evidence="1">
        <name>FAD</name>
        <dbReference type="ChEBI" id="CHEBI:57692"/>
    </cofactor>
</comment>
<dbReference type="InterPro" id="IPR050641">
    <property type="entry name" value="RIFMO-like"/>
</dbReference>
<comment type="caution">
    <text evidence="6">The sequence shown here is derived from an EMBL/GenBank/DDBJ whole genome shotgun (WGS) entry which is preliminary data.</text>
</comment>
<proteinExistence type="predicted"/>
<dbReference type="Pfam" id="PF21274">
    <property type="entry name" value="Rng_hyd_C"/>
    <property type="match status" value="1"/>
</dbReference>
<dbReference type="EMBL" id="JACHJV010000001">
    <property type="protein sequence ID" value="MBB4924882.1"/>
    <property type="molecule type" value="Genomic_DNA"/>
</dbReference>
<protein>
    <submittedName>
        <fullName evidence="6">Putative polyketide hydroxylase</fullName>
    </submittedName>
</protein>
<evidence type="ECO:0000313" key="7">
    <source>
        <dbReference type="Proteomes" id="UP000540506"/>
    </source>
</evidence>
<dbReference type="GO" id="GO:0016709">
    <property type="term" value="F:oxidoreductase activity, acting on paired donors, with incorporation or reduction of molecular oxygen, NAD(P)H as one donor, and incorporation of one atom of oxygen"/>
    <property type="evidence" value="ECO:0007669"/>
    <property type="project" value="UniProtKB-ARBA"/>
</dbReference>
<evidence type="ECO:0000313" key="6">
    <source>
        <dbReference type="EMBL" id="MBB4924882.1"/>
    </source>
</evidence>
<dbReference type="Gene3D" id="3.50.50.60">
    <property type="entry name" value="FAD/NAD(P)-binding domain"/>
    <property type="match status" value="1"/>
</dbReference>
<keyword evidence="4" id="KW-1133">Transmembrane helix</keyword>
<dbReference type="RefSeq" id="WP_184936754.1">
    <property type="nucleotide sequence ID" value="NZ_JACHJV010000001.1"/>
</dbReference>
<evidence type="ECO:0000256" key="2">
    <source>
        <dbReference type="ARBA" id="ARBA00022630"/>
    </source>
</evidence>
<dbReference type="Pfam" id="PF01494">
    <property type="entry name" value="FAD_binding_3"/>
    <property type="match status" value="1"/>
</dbReference>
<dbReference type="PRINTS" id="PR00420">
    <property type="entry name" value="RNGMNOXGNASE"/>
</dbReference>
<reference evidence="6 7" key="1">
    <citation type="submission" date="2020-08" db="EMBL/GenBank/DDBJ databases">
        <title>Sequencing the genomes of 1000 actinobacteria strains.</title>
        <authorList>
            <person name="Klenk H.-P."/>
        </authorList>
    </citation>
    <scope>NUCLEOTIDE SEQUENCE [LARGE SCALE GENOMIC DNA]</scope>
    <source>
        <strain evidence="6 7">DSM 41654</strain>
    </source>
</reference>
<organism evidence="6 7">
    <name type="scientific">Kitasatospora kifunensis</name>
    <name type="common">Streptomyces kifunensis</name>
    <dbReference type="NCBI Taxonomy" id="58351"/>
    <lineage>
        <taxon>Bacteria</taxon>
        <taxon>Bacillati</taxon>
        <taxon>Actinomycetota</taxon>
        <taxon>Actinomycetes</taxon>
        <taxon>Kitasatosporales</taxon>
        <taxon>Streptomycetaceae</taxon>
        <taxon>Kitasatospora</taxon>
    </lineage>
</organism>
<evidence type="ECO:0000256" key="1">
    <source>
        <dbReference type="ARBA" id="ARBA00001974"/>
    </source>
</evidence>
<accession>A0A7W7VVY2</accession>
<dbReference type="InterPro" id="IPR036188">
    <property type="entry name" value="FAD/NAD-bd_sf"/>
</dbReference>
<sequence>MTAQPQVPVLIVGGSLVGLSTALFLAHQGVPALVVEERDALSAHPRTRGVNPRSMELLRSVGLAERLRGLPSAGLLAHNSGVRMARSLAGPELGTFREEYYREVRSDLSDLSPADWCLCHQNELEAVLREAAEQAGAVVQFGTEFVSCTQDASTQDGGPEGEVTAVVRDRRTGRTREIRARYLVAADGSGSTVRRQLGIPFPGTGQLGRFLAIHFRADLTEQLGDRRFVMCYTFNSQVRGALIPLDNAREWRLDVILDPAAPADDPRAFTPERCTELVRAAAGVPDLAVEVLGAMPWTAAAKVAAAFRVGRVFLAGDAAHVMPPSGAFGSNAGIQDAHNLAWKLAAVLTGQAGPALLDSYHAERQPVCAATVRQAVLRQQDRPRGGDRSRDRGLPPGIVDDAAIWFGWRYRSTVLATEAQSWLADSQLADPQLANSQSAASQVAEEDGVWTTEPLGLPGTRAPHLWLRAEDGDCSTLDLFGAAPVLLTGSAAGHWPAAASAVAGEWGVPLRVHSIGGPDGPTDPTGGWAKAYGVTEAGAVLVRPDGVIAWRSPDAPHDVHAALRRALGRMLGR</sequence>
<dbReference type="GO" id="GO:0071949">
    <property type="term" value="F:FAD binding"/>
    <property type="evidence" value="ECO:0007669"/>
    <property type="project" value="InterPro"/>
</dbReference>
<dbReference type="PANTHER" id="PTHR43004">
    <property type="entry name" value="TRK SYSTEM POTASSIUM UPTAKE PROTEIN"/>
    <property type="match status" value="1"/>
</dbReference>
<keyword evidence="4" id="KW-0812">Transmembrane</keyword>
<evidence type="ECO:0000259" key="5">
    <source>
        <dbReference type="Pfam" id="PF01494"/>
    </source>
</evidence>
<gene>
    <name evidence="6" type="ORF">FHR34_003875</name>
</gene>
<dbReference type="Gene3D" id="3.40.30.120">
    <property type="match status" value="1"/>
</dbReference>
<dbReference type="SUPFAM" id="SSF51905">
    <property type="entry name" value="FAD/NAD(P)-binding domain"/>
    <property type="match status" value="1"/>
</dbReference>
<dbReference type="InterPro" id="IPR002938">
    <property type="entry name" value="FAD-bd"/>
</dbReference>
<feature type="transmembrane region" description="Helical" evidence="4">
    <location>
        <begin position="7"/>
        <end position="26"/>
    </location>
</feature>
<evidence type="ECO:0000256" key="4">
    <source>
        <dbReference type="SAM" id="Phobius"/>
    </source>
</evidence>
<evidence type="ECO:0000256" key="3">
    <source>
        <dbReference type="ARBA" id="ARBA00022827"/>
    </source>
</evidence>
<keyword evidence="7" id="KW-1185">Reference proteome</keyword>